<dbReference type="InterPro" id="IPR001128">
    <property type="entry name" value="Cyt_P450"/>
</dbReference>
<dbReference type="PANTHER" id="PTHR46696">
    <property type="entry name" value="P450, PUTATIVE (EUROFUNG)-RELATED"/>
    <property type="match status" value="1"/>
</dbReference>
<comment type="similarity">
    <text evidence="1">Belongs to the cytochrome P450 family.</text>
</comment>
<accession>A0ABP6T4M9</accession>
<name>A0ABP6T4M9_9ACTN</name>
<dbReference type="RefSeq" id="WP_345731339.1">
    <property type="nucleotide sequence ID" value="NZ_BAAAYN010000040.1"/>
</dbReference>
<sequence>MTAISERPREYDPIDISSQVFWSTTAPERERTFAILREQRPISWHPTPESGLADQPDDPGFWAVMQHADIVEVSRRNDVFVSGKGVMFGNVPEELLEMSQSFIAMDPPRHTIIRKLVSAAFTPRHVARIEDQIAANARVIVAELAELLAAGGDVDFVSHCASKLPMQTLAQMMGIPESDWDAVVTHANTLVSVADPVFLGDRDPVAVLLDALFALHQEALELAGRRRVEPRDDLMTSLVQAEVDGARLTDAEIAAFFVLLSVAGNDTTRQTTSHAMRALTVFPEQKEWLLADFDGRIGSAVEEFVRWATPVMTFRRTAVAPFTLHGQEIAAGDKVVMFYASGNWDTDVFDHPEQFNLARKPNPHVAFGGGGAHYCLGSNVAKVQLRCLFRELLHQLPTLRVGEPEYVVGAFIHAIRRMPCEF</sequence>
<dbReference type="EMBL" id="BAAAYN010000040">
    <property type="protein sequence ID" value="GAA3393081.1"/>
    <property type="molecule type" value="Genomic_DNA"/>
</dbReference>
<gene>
    <name evidence="2" type="ORF">GCM10020369_57240</name>
</gene>
<proteinExistence type="inferred from homology"/>
<comment type="caution">
    <text evidence="2">The sequence shown here is derived from an EMBL/GenBank/DDBJ whole genome shotgun (WGS) entry which is preliminary data.</text>
</comment>
<dbReference type="PANTHER" id="PTHR46696:SF4">
    <property type="entry name" value="BIOTIN BIOSYNTHESIS CYTOCHROME P450"/>
    <property type="match status" value="1"/>
</dbReference>
<dbReference type="SUPFAM" id="SSF48264">
    <property type="entry name" value="Cytochrome P450"/>
    <property type="match status" value="1"/>
</dbReference>
<dbReference type="InterPro" id="IPR002397">
    <property type="entry name" value="Cyt_P450_B"/>
</dbReference>
<dbReference type="Proteomes" id="UP001501676">
    <property type="component" value="Unassembled WGS sequence"/>
</dbReference>
<dbReference type="Gene3D" id="1.10.630.10">
    <property type="entry name" value="Cytochrome P450"/>
    <property type="match status" value="1"/>
</dbReference>
<dbReference type="InterPro" id="IPR036396">
    <property type="entry name" value="Cyt_P450_sf"/>
</dbReference>
<evidence type="ECO:0000313" key="2">
    <source>
        <dbReference type="EMBL" id="GAA3393081.1"/>
    </source>
</evidence>
<dbReference type="PRINTS" id="PR00359">
    <property type="entry name" value="BP450"/>
</dbReference>
<dbReference type="Pfam" id="PF00067">
    <property type="entry name" value="p450"/>
    <property type="match status" value="1"/>
</dbReference>
<reference evidence="3" key="1">
    <citation type="journal article" date="2019" name="Int. J. Syst. Evol. Microbiol.">
        <title>The Global Catalogue of Microorganisms (GCM) 10K type strain sequencing project: providing services to taxonomists for standard genome sequencing and annotation.</title>
        <authorList>
            <consortium name="The Broad Institute Genomics Platform"/>
            <consortium name="The Broad Institute Genome Sequencing Center for Infectious Disease"/>
            <person name="Wu L."/>
            <person name="Ma J."/>
        </authorList>
    </citation>
    <scope>NUCLEOTIDE SEQUENCE [LARGE SCALE GENOMIC DNA]</scope>
    <source>
        <strain evidence="3">JCM 9458</strain>
    </source>
</reference>
<protein>
    <submittedName>
        <fullName evidence="2">Cytochrome P450</fullName>
    </submittedName>
</protein>
<keyword evidence="3" id="KW-1185">Reference proteome</keyword>
<dbReference type="CDD" id="cd11033">
    <property type="entry name" value="CYP142-like"/>
    <property type="match status" value="1"/>
</dbReference>
<evidence type="ECO:0000313" key="3">
    <source>
        <dbReference type="Proteomes" id="UP001501676"/>
    </source>
</evidence>
<organism evidence="2 3">
    <name type="scientific">Cryptosporangium minutisporangium</name>
    <dbReference type="NCBI Taxonomy" id="113569"/>
    <lineage>
        <taxon>Bacteria</taxon>
        <taxon>Bacillati</taxon>
        <taxon>Actinomycetota</taxon>
        <taxon>Actinomycetes</taxon>
        <taxon>Cryptosporangiales</taxon>
        <taxon>Cryptosporangiaceae</taxon>
        <taxon>Cryptosporangium</taxon>
    </lineage>
</organism>
<evidence type="ECO:0000256" key="1">
    <source>
        <dbReference type="ARBA" id="ARBA00010617"/>
    </source>
</evidence>